<feature type="transmembrane region" description="Helical" evidence="16">
    <location>
        <begin position="870"/>
        <end position="893"/>
    </location>
</feature>
<keyword evidence="8 15" id="KW-0851">Voltage-gated channel</keyword>
<feature type="transmembrane region" description="Helical" evidence="16">
    <location>
        <begin position="249"/>
        <end position="272"/>
    </location>
</feature>
<dbReference type="PANTHER" id="PTHR45628">
    <property type="entry name" value="VOLTAGE-DEPENDENT CALCIUM CHANNEL TYPE A SUBUNIT ALPHA-1"/>
    <property type="match status" value="1"/>
</dbReference>
<feature type="domain" description="Ion transport" evidence="17">
    <location>
        <begin position="46"/>
        <end position="279"/>
    </location>
</feature>
<dbReference type="FunFam" id="1.10.287.70:FF:000117">
    <property type="entry name" value="Voltage-gated Ca2+ channel, alpha subunit"/>
    <property type="match status" value="1"/>
</dbReference>
<comment type="subcellular location">
    <subcellularLocation>
        <location evidence="1 15">Membrane</location>
        <topology evidence="1 15">Multi-pass membrane protein</topology>
    </subcellularLocation>
</comment>
<keyword evidence="13" id="KW-0407">Ion channel</keyword>
<dbReference type="GO" id="GO:0046872">
    <property type="term" value="F:metal ion binding"/>
    <property type="evidence" value="ECO:0007669"/>
    <property type="project" value="UniProtKB-KW"/>
</dbReference>
<evidence type="ECO:0000256" key="1">
    <source>
        <dbReference type="ARBA" id="ARBA00004141"/>
    </source>
</evidence>
<keyword evidence="12" id="KW-0325">Glycoprotein</keyword>
<gene>
    <name evidence="18" type="ORF">SteCoe_13978</name>
</gene>
<feature type="transmembrane region" description="Helical" evidence="16">
    <location>
        <begin position="665"/>
        <end position="685"/>
    </location>
</feature>
<evidence type="ECO:0000256" key="4">
    <source>
        <dbReference type="ARBA" id="ARBA00022673"/>
    </source>
</evidence>
<feature type="transmembrane region" description="Helical" evidence="16">
    <location>
        <begin position="580"/>
        <end position="603"/>
    </location>
</feature>
<evidence type="ECO:0000256" key="2">
    <source>
        <dbReference type="ARBA" id="ARBA00022448"/>
    </source>
</evidence>
<keyword evidence="5 16" id="KW-0812">Transmembrane</keyword>
<dbReference type="InterPro" id="IPR002077">
    <property type="entry name" value="VDCCAlpha1"/>
</dbReference>
<keyword evidence="14" id="KW-0479">Metal-binding</keyword>
<keyword evidence="10" id="KW-0406">Ion transport</keyword>
<dbReference type="SMR" id="A0A1R2C757"/>
<feature type="transmembrane region" description="Helical" evidence="16">
    <location>
        <begin position="469"/>
        <end position="498"/>
    </location>
</feature>
<evidence type="ECO:0000313" key="18">
    <source>
        <dbReference type="EMBL" id="OMJ84852.1"/>
    </source>
</evidence>
<dbReference type="PANTHER" id="PTHR45628:SF7">
    <property type="entry name" value="VOLTAGE-DEPENDENT CALCIUM CHANNEL TYPE A SUBUNIT ALPHA-1"/>
    <property type="match status" value="1"/>
</dbReference>
<comment type="caution">
    <text evidence="18">The sequence shown here is derived from an EMBL/GenBank/DDBJ whole genome shotgun (WGS) entry which is preliminary data.</text>
</comment>
<dbReference type="GO" id="GO:0098703">
    <property type="term" value="P:calcium ion import across plasma membrane"/>
    <property type="evidence" value="ECO:0007669"/>
    <property type="project" value="TreeGrafter"/>
</dbReference>
<dbReference type="GO" id="GO:0008331">
    <property type="term" value="F:high voltage-gated calcium channel activity"/>
    <property type="evidence" value="ECO:0007669"/>
    <property type="project" value="TreeGrafter"/>
</dbReference>
<dbReference type="EMBL" id="MPUH01000256">
    <property type="protein sequence ID" value="OMJ84852.1"/>
    <property type="molecule type" value="Genomic_DNA"/>
</dbReference>
<dbReference type="InterPro" id="IPR027359">
    <property type="entry name" value="Volt_channel_dom_sf"/>
</dbReference>
<evidence type="ECO:0000256" key="6">
    <source>
        <dbReference type="ARBA" id="ARBA00022737"/>
    </source>
</evidence>
<evidence type="ECO:0000259" key="17">
    <source>
        <dbReference type="Pfam" id="PF00520"/>
    </source>
</evidence>
<evidence type="ECO:0000256" key="16">
    <source>
        <dbReference type="SAM" id="Phobius"/>
    </source>
</evidence>
<dbReference type="SUPFAM" id="SSF81324">
    <property type="entry name" value="Voltage-gated potassium channels"/>
    <property type="match status" value="3"/>
</dbReference>
<evidence type="ECO:0000313" key="19">
    <source>
        <dbReference type="Proteomes" id="UP000187209"/>
    </source>
</evidence>
<dbReference type="FunFam" id="1.20.120.350:FF:000009">
    <property type="entry name" value="Voltage-dependent T-type calcium channel subunit alpha"/>
    <property type="match status" value="1"/>
</dbReference>
<dbReference type="Proteomes" id="UP000187209">
    <property type="component" value="Unassembled WGS sequence"/>
</dbReference>
<keyword evidence="6" id="KW-0677">Repeat</keyword>
<feature type="transmembrane region" description="Helical" evidence="16">
    <location>
        <begin position="77"/>
        <end position="98"/>
    </location>
</feature>
<dbReference type="InterPro" id="IPR005821">
    <property type="entry name" value="Ion_trans_dom"/>
</dbReference>
<feature type="transmembrane region" description="Helical" evidence="16">
    <location>
        <begin position="47"/>
        <end position="65"/>
    </location>
</feature>
<keyword evidence="9 16" id="KW-1133">Transmembrane helix</keyword>
<dbReference type="InterPro" id="IPR050599">
    <property type="entry name" value="VDCC_alpha-1_subunit"/>
</dbReference>
<dbReference type="OrthoDB" id="431720at2759"/>
<feature type="domain" description="Ion transport" evidence="17">
    <location>
        <begin position="665"/>
        <end position="901"/>
    </location>
</feature>
<evidence type="ECO:0000256" key="14">
    <source>
        <dbReference type="PIRSR" id="PIRSR602077-1"/>
    </source>
</evidence>
<keyword evidence="11 16" id="KW-0472">Membrane</keyword>
<evidence type="ECO:0000256" key="5">
    <source>
        <dbReference type="ARBA" id="ARBA00022692"/>
    </source>
</evidence>
<feature type="transmembrane region" description="Helical" evidence="16">
    <location>
        <begin position="800"/>
        <end position="819"/>
    </location>
</feature>
<keyword evidence="7 14" id="KW-0106">Calcium</keyword>
<dbReference type="Gene3D" id="1.20.120.350">
    <property type="entry name" value="Voltage-gated potassium channels. Chain C"/>
    <property type="match status" value="3"/>
</dbReference>
<evidence type="ECO:0000256" key="9">
    <source>
        <dbReference type="ARBA" id="ARBA00022989"/>
    </source>
</evidence>
<reference evidence="18 19" key="1">
    <citation type="submission" date="2016-11" db="EMBL/GenBank/DDBJ databases">
        <title>The macronuclear genome of Stentor coeruleus: a giant cell with tiny introns.</title>
        <authorList>
            <person name="Slabodnick M."/>
            <person name="Ruby J.G."/>
            <person name="Reiff S.B."/>
            <person name="Swart E.C."/>
            <person name="Gosai S."/>
            <person name="Prabakaran S."/>
            <person name="Witkowska E."/>
            <person name="Larue G.E."/>
            <person name="Fisher S."/>
            <person name="Freeman R.M."/>
            <person name="Gunawardena J."/>
            <person name="Chu W."/>
            <person name="Stover N.A."/>
            <person name="Gregory B.D."/>
            <person name="Nowacki M."/>
            <person name="Derisi J."/>
            <person name="Roy S.W."/>
            <person name="Marshall W.F."/>
            <person name="Sood P."/>
        </authorList>
    </citation>
    <scope>NUCLEOTIDE SEQUENCE [LARGE SCALE GENOMIC DNA]</scope>
    <source>
        <strain evidence="18">WM001</strain>
    </source>
</reference>
<evidence type="ECO:0000256" key="7">
    <source>
        <dbReference type="ARBA" id="ARBA00022837"/>
    </source>
</evidence>
<evidence type="ECO:0000256" key="3">
    <source>
        <dbReference type="ARBA" id="ARBA00022568"/>
    </source>
</evidence>
<feature type="domain" description="Ion transport" evidence="17">
    <location>
        <begin position="349"/>
        <end position="612"/>
    </location>
</feature>
<keyword evidence="19" id="KW-1185">Reference proteome</keyword>
<keyword evidence="4 15" id="KW-0107">Calcium channel</keyword>
<evidence type="ECO:0000256" key="10">
    <source>
        <dbReference type="ARBA" id="ARBA00023065"/>
    </source>
</evidence>
<dbReference type="Gene3D" id="1.10.287.70">
    <property type="match status" value="3"/>
</dbReference>
<name>A0A1R2C757_9CILI</name>
<dbReference type="GO" id="GO:0005891">
    <property type="term" value="C:voltage-gated calcium channel complex"/>
    <property type="evidence" value="ECO:0007669"/>
    <property type="project" value="InterPro"/>
</dbReference>
<keyword evidence="3 15" id="KW-0109">Calcium transport</keyword>
<evidence type="ECO:0000256" key="15">
    <source>
        <dbReference type="RuleBase" id="RU003808"/>
    </source>
</evidence>
<organism evidence="18 19">
    <name type="scientific">Stentor coeruleus</name>
    <dbReference type="NCBI Taxonomy" id="5963"/>
    <lineage>
        <taxon>Eukaryota</taxon>
        <taxon>Sar</taxon>
        <taxon>Alveolata</taxon>
        <taxon>Ciliophora</taxon>
        <taxon>Postciliodesmatophora</taxon>
        <taxon>Heterotrichea</taxon>
        <taxon>Heterotrichida</taxon>
        <taxon>Stentoridae</taxon>
        <taxon>Stentor</taxon>
    </lineage>
</organism>
<dbReference type="PRINTS" id="PR00167">
    <property type="entry name" value="CACHANNEL"/>
</dbReference>
<evidence type="ECO:0000256" key="11">
    <source>
        <dbReference type="ARBA" id="ARBA00023136"/>
    </source>
</evidence>
<dbReference type="Gene3D" id="1.10.238.10">
    <property type="entry name" value="EF-hand"/>
    <property type="match status" value="1"/>
</dbReference>
<evidence type="ECO:0000256" key="12">
    <source>
        <dbReference type="ARBA" id="ARBA00023180"/>
    </source>
</evidence>
<accession>A0A1R2C757</accession>
<sequence>MSQQLKSSLYYEVNKYNYTSYRVWSKGVFGLYQKLTFPTKSLVNSKLFNKIMIIIVILNTIILSIDHYGISSDALRTLNILNLSLTIIFSLEVLLKFIGNGLISFVRDKMNTFDLIVVILSIVEIVFLSGDSSKISAFRAVRIFRLFRVLRVAKMFRYLESLTHILRAISKSMSKFVYLFMLLLLFSIIFSLLGVQIFGGRFNFYEGLPRANFDDFQSAFITIWQLLTIENWQEILYNGMRSSAGEFSCIFLVIWIIIGNFILLNLFLAILLDSFTEDSENIIKNERKLVMKPSIVVDVESSEENEDMTVKENKTRDQQFYNIKCNMSYFVFSKDSKIRKTCFDITSSEYFEYAILVVIISNSVKLVWDTYIINYPNDSSEQIISLYLDITFTVIFGFEFLVKSVSIGFVVEDDTYLRDNWNKIDFIIVIISIIDSSMTSFTVPSIKILRLLRTFRPLRLLSHNFSMKIVVTAMIESIISIINVVSVLALFGLIFSILGVSLFGGMLYTCSNPLITTETQCLSSGYLWVNNDYNFDNIYEAGITLFILTSEEGWPDIMHKGMDTVAQGEAPEINASPSSAYYFIAYVLLGSFFFLNLFIAVIFEKFTEAKLRESSLIAQGLSKEQLLWVEMQRLAVKSKPKNEVVKPPENIIRRKFFFFISSEKFEWIIGVFIFLNFVTMSIYFKDAKEDNVLALKYANYILNSVFILEIVLKIIGVGFKRFIKSNWSKFDLLTAMISIVGMIVENVGSVSGGAVTTTSQLIRLIRIVRIIRILRVIKFLASLEEILTIISYSLPAILNVLSLLLLIFFMYSVLGVFSFNQVTTGREINSHFNFENFHSAMLTLYRMSTGEDWYVIMYDCARVVGKPVALLYFCSFITITSFLLMNLFIMVILQNYEDYEDKPESALMLFNKHVKWFRKVWDVFAMHNHGIRIHYSDLPDFLYELGTELGYDRKISQDMVLKYMVALQLDMDDDGFIYYNDMLYIVLKKAYRKRFRNSLESRMLVNKIEKLSATELKKSRSFNRQKYLNKERSLEFKGTNLFFTLMYTKAIFKSWKALVQSNKDANGFTYSECEFPGENSLENDEPYGNYLN</sequence>
<protein>
    <recommendedName>
        <fullName evidence="17">Ion transport domain-containing protein</fullName>
    </recommendedName>
</protein>
<evidence type="ECO:0000256" key="13">
    <source>
        <dbReference type="ARBA" id="ARBA00023303"/>
    </source>
</evidence>
<feature type="transmembrane region" description="Helical" evidence="16">
    <location>
        <begin position="176"/>
        <end position="198"/>
    </location>
</feature>
<feature type="binding site" evidence="14">
    <location>
        <position position="552"/>
    </location>
    <ligand>
        <name>Ca(2+)</name>
        <dbReference type="ChEBI" id="CHEBI:29108"/>
    </ligand>
</feature>
<keyword evidence="2" id="KW-0813">Transport</keyword>
<feature type="transmembrane region" description="Helical" evidence="16">
    <location>
        <begin position="386"/>
        <end position="411"/>
    </location>
</feature>
<comment type="similarity">
    <text evidence="15">Belongs to the calcium channel alpha-1 subunit (TC 1.A.1.11) family.</text>
</comment>
<feature type="transmembrane region" description="Helical" evidence="16">
    <location>
        <begin position="426"/>
        <end position="449"/>
    </location>
</feature>
<feature type="transmembrane region" description="Helical" evidence="16">
    <location>
        <begin position="697"/>
        <end position="719"/>
    </location>
</feature>
<evidence type="ECO:0000256" key="8">
    <source>
        <dbReference type="ARBA" id="ARBA00022882"/>
    </source>
</evidence>
<dbReference type="AlphaFoldDB" id="A0A1R2C757"/>
<dbReference type="Pfam" id="PF00520">
    <property type="entry name" value="Ion_trans"/>
    <property type="match status" value="3"/>
</dbReference>
<proteinExistence type="inferred from homology"/>